<dbReference type="GO" id="GO:0016491">
    <property type="term" value="F:oxidoreductase activity"/>
    <property type="evidence" value="ECO:0007669"/>
    <property type="project" value="InterPro"/>
</dbReference>
<dbReference type="InterPro" id="IPR016208">
    <property type="entry name" value="Ald_Oxase/xanthine_DH-like"/>
</dbReference>
<dbReference type="Proteomes" id="UP000828390">
    <property type="component" value="Unassembled WGS sequence"/>
</dbReference>
<protein>
    <recommendedName>
        <fullName evidence="3">Xanthine dehydrogenase</fullName>
    </recommendedName>
</protein>
<reference evidence="1" key="1">
    <citation type="journal article" date="2019" name="bioRxiv">
        <title>The Genome of the Zebra Mussel, Dreissena polymorpha: A Resource for Invasive Species Research.</title>
        <authorList>
            <person name="McCartney M.A."/>
            <person name="Auch B."/>
            <person name="Kono T."/>
            <person name="Mallez S."/>
            <person name="Zhang Y."/>
            <person name="Obille A."/>
            <person name="Becker A."/>
            <person name="Abrahante J.E."/>
            <person name="Garbe J."/>
            <person name="Badalamenti J.P."/>
            <person name="Herman A."/>
            <person name="Mangelson H."/>
            <person name="Liachko I."/>
            <person name="Sullivan S."/>
            <person name="Sone E.D."/>
            <person name="Koren S."/>
            <person name="Silverstein K.A.T."/>
            <person name="Beckman K.B."/>
            <person name="Gohl D.M."/>
        </authorList>
    </citation>
    <scope>NUCLEOTIDE SEQUENCE</scope>
    <source>
        <strain evidence="1">Duluth1</strain>
        <tissue evidence="1">Whole animal</tissue>
    </source>
</reference>
<proteinExistence type="predicted"/>
<organism evidence="1 2">
    <name type="scientific">Dreissena polymorpha</name>
    <name type="common">Zebra mussel</name>
    <name type="synonym">Mytilus polymorpha</name>
    <dbReference type="NCBI Taxonomy" id="45954"/>
    <lineage>
        <taxon>Eukaryota</taxon>
        <taxon>Metazoa</taxon>
        <taxon>Spiralia</taxon>
        <taxon>Lophotrochozoa</taxon>
        <taxon>Mollusca</taxon>
        <taxon>Bivalvia</taxon>
        <taxon>Autobranchia</taxon>
        <taxon>Heteroconchia</taxon>
        <taxon>Euheterodonta</taxon>
        <taxon>Imparidentia</taxon>
        <taxon>Neoheterodontei</taxon>
        <taxon>Myida</taxon>
        <taxon>Dreissenoidea</taxon>
        <taxon>Dreissenidae</taxon>
        <taxon>Dreissena</taxon>
    </lineage>
</organism>
<comment type="caution">
    <text evidence="1">The sequence shown here is derived from an EMBL/GenBank/DDBJ whole genome shotgun (WGS) entry which is preliminary data.</text>
</comment>
<dbReference type="Gene3D" id="3.30.365.10">
    <property type="entry name" value="Aldehyde oxidase/xanthine dehydrogenase, molybdopterin binding domain"/>
    <property type="match status" value="1"/>
</dbReference>
<evidence type="ECO:0000313" key="2">
    <source>
        <dbReference type="Proteomes" id="UP000828390"/>
    </source>
</evidence>
<dbReference type="SUPFAM" id="SSF56003">
    <property type="entry name" value="Molybdenum cofactor-binding domain"/>
    <property type="match status" value="1"/>
</dbReference>
<evidence type="ECO:0008006" key="3">
    <source>
        <dbReference type="Google" id="ProtNLM"/>
    </source>
</evidence>
<keyword evidence="2" id="KW-1185">Reference proteome</keyword>
<gene>
    <name evidence="1" type="ORF">DPMN_101857</name>
</gene>
<dbReference type="EMBL" id="JAIWYP010000003">
    <property type="protein sequence ID" value="KAH3859141.1"/>
    <property type="molecule type" value="Genomic_DNA"/>
</dbReference>
<dbReference type="PANTHER" id="PTHR45444">
    <property type="entry name" value="XANTHINE DEHYDROGENASE"/>
    <property type="match status" value="1"/>
</dbReference>
<dbReference type="InterPro" id="IPR037165">
    <property type="entry name" value="AldOxase/xan_DH_Mopterin-bd_sf"/>
</dbReference>
<evidence type="ECO:0000313" key="1">
    <source>
        <dbReference type="EMBL" id="KAH3859141.1"/>
    </source>
</evidence>
<dbReference type="PANTHER" id="PTHR45444:SF3">
    <property type="entry name" value="XANTHINE DEHYDROGENASE"/>
    <property type="match status" value="1"/>
</dbReference>
<sequence length="128" mass="14389">MMMEQVKTSPSGMMFTRGPSNYKIPGFGDIPVEFNVTLLKGSVNERAVYSSKRERTGDSEPPLFLSASVFFAVKEAIMAAREDAGYHGNFRLDSPATPERIRMACEDQFTQHFPKPAEGTYQPWFVDL</sequence>
<dbReference type="GO" id="GO:0005506">
    <property type="term" value="F:iron ion binding"/>
    <property type="evidence" value="ECO:0007669"/>
    <property type="project" value="InterPro"/>
</dbReference>
<accession>A0A9D4R8N5</accession>
<reference evidence="1" key="2">
    <citation type="submission" date="2020-11" db="EMBL/GenBank/DDBJ databases">
        <authorList>
            <person name="McCartney M.A."/>
            <person name="Auch B."/>
            <person name="Kono T."/>
            <person name="Mallez S."/>
            <person name="Becker A."/>
            <person name="Gohl D.M."/>
            <person name="Silverstein K.A.T."/>
            <person name="Koren S."/>
            <person name="Bechman K.B."/>
            <person name="Herman A."/>
            <person name="Abrahante J.E."/>
            <person name="Garbe J."/>
        </authorList>
    </citation>
    <scope>NUCLEOTIDE SEQUENCE</scope>
    <source>
        <strain evidence="1">Duluth1</strain>
        <tissue evidence="1">Whole animal</tissue>
    </source>
</reference>
<dbReference type="AlphaFoldDB" id="A0A9D4R8N5"/>
<name>A0A9D4R8N5_DREPO</name>